<sequence length="240" mass="26772">MRVRAGRRLIRYLLGLGGRSSRAGVRHFRACVIIRRSCLGTGREFRHRHRARESGSVGSHRVRNSRRRAFDARLLPRGLAGGNRGTHRIRNLRAGCAANESRGGSRGRKRGRDLGGSLWLHVSGTFRHHPVDERLACCVQLHEAHRHAGTPAHRVHLGLHDDAFAAKQACPICKDELERQPGTFGLHGARGNEHAAARHVQAVLVDKLLLRRVREADAKREELGRCPAHFKGIRTSPPEP</sequence>
<evidence type="ECO:0000313" key="1">
    <source>
        <dbReference type="EMBL" id="SDE14965.1"/>
    </source>
</evidence>
<comment type="caution">
    <text evidence="1">The sequence shown here is derived from an EMBL/GenBank/DDBJ whole genome shotgun (WGS) entry which is preliminary data.</text>
</comment>
<proteinExistence type="predicted"/>
<organism evidence="1 2">
    <name type="scientific">Myxococcus virescens</name>
    <dbReference type="NCBI Taxonomy" id="83456"/>
    <lineage>
        <taxon>Bacteria</taxon>
        <taxon>Pseudomonadati</taxon>
        <taxon>Myxococcota</taxon>
        <taxon>Myxococcia</taxon>
        <taxon>Myxococcales</taxon>
        <taxon>Cystobacterineae</taxon>
        <taxon>Myxococcaceae</taxon>
        <taxon>Myxococcus</taxon>
    </lineage>
</organism>
<gene>
    <name evidence="1" type="ORF">SAMN04488504_104450</name>
</gene>
<keyword evidence="2" id="KW-1185">Reference proteome</keyword>
<protein>
    <submittedName>
        <fullName evidence="1">Uncharacterized protein</fullName>
    </submittedName>
</protein>
<accession>A0ABY0MPM3</accession>
<dbReference type="EMBL" id="FNAJ01000004">
    <property type="protein sequence ID" value="SDE14965.1"/>
    <property type="molecule type" value="Genomic_DNA"/>
</dbReference>
<name>A0ABY0MPM3_9BACT</name>
<dbReference type="Proteomes" id="UP000198717">
    <property type="component" value="Unassembled WGS sequence"/>
</dbReference>
<reference evidence="1 2" key="1">
    <citation type="submission" date="2016-10" db="EMBL/GenBank/DDBJ databases">
        <authorList>
            <person name="Varghese N."/>
            <person name="Submissions S."/>
        </authorList>
    </citation>
    <scope>NUCLEOTIDE SEQUENCE [LARGE SCALE GENOMIC DNA]</scope>
    <source>
        <strain evidence="1 2">DSM 2260</strain>
    </source>
</reference>
<evidence type="ECO:0000313" key="2">
    <source>
        <dbReference type="Proteomes" id="UP000198717"/>
    </source>
</evidence>